<organism evidence="1 2">
    <name type="scientific">Colletotrichum destructivum</name>
    <dbReference type="NCBI Taxonomy" id="34406"/>
    <lineage>
        <taxon>Eukaryota</taxon>
        <taxon>Fungi</taxon>
        <taxon>Dikarya</taxon>
        <taxon>Ascomycota</taxon>
        <taxon>Pezizomycotina</taxon>
        <taxon>Sordariomycetes</taxon>
        <taxon>Hypocreomycetidae</taxon>
        <taxon>Glomerellales</taxon>
        <taxon>Glomerellaceae</taxon>
        <taxon>Colletotrichum</taxon>
        <taxon>Colletotrichum destructivum species complex</taxon>
    </lineage>
</organism>
<evidence type="ECO:0000313" key="2">
    <source>
        <dbReference type="Proteomes" id="UP001322277"/>
    </source>
</evidence>
<evidence type="ECO:0000313" key="1">
    <source>
        <dbReference type="EMBL" id="WQF80573.1"/>
    </source>
</evidence>
<gene>
    <name evidence="1" type="ORF">CDEST_05587</name>
</gene>
<proteinExistence type="predicted"/>
<name>A0AAX4IC59_9PEZI</name>
<dbReference type="Proteomes" id="UP001322277">
    <property type="component" value="Chromosome 3"/>
</dbReference>
<dbReference type="RefSeq" id="XP_062777797.1">
    <property type="nucleotide sequence ID" value="XM_062921746.1"/>
</dbReference>
<dbReference type="EMBL" id="CP137307">
    <property type="protein sequence ID" value="WQF80573.1"/>
    <property type="molecule type" value="Genomic_DNA"/>
</dbReference>
<dbReference type="KEGG" id="cdet:87942090"/>
<dbReference type="GeneID" id="87942090"/>
<dbReference type="AlphaFoldDB" id="A0AAX4IC59"/>
<protein>
    <submittedName>
        <fullName evidence="1">Uncharacterized protein</fullName>
    </submittedName>
</protein>
<reference evidence="2" key="1">
    <citation type="journal article" date="2023" name="bioRxiv">
        <title>Complete genome of the Medicago anthracnose fungus, Colletotrichum destructivum, reveals a mini-chromosome-like region within a core chromosome.</title>
        <authorList>
            <person name="Lapalu N."/>
            <person name="Simon A."/>
            <person name="Lu A."/>
            <person name="Plaumann P.-L."/>
            <person name="Amselem J."/>
            <person name="Pigne S."/>
            <person name="Auger A."/>
            <person name="Koch C."/>
            <person name="Dallery J.-F."/>
            <person name="O'Connell R.J."/>
        </authorList>
    </citation>
    <scope>NUCLEOTIDE SEQUENCE [LARGE SCALE GENOMIC DNA]</scope>
    <source>
        <strain evidence="2">CBS 520.97</strain>
    </source>
</reference>
<sequence>MESTCQKGGCLTGLGDLTRWDIKSRRLGRRRWGASVLAPHLHRFSSPFFHFEPVSFSSNTTRAVALLYSHSLPQPPSSHPPFPSR</sequence>
<keyword evidence="2" id="KW-1185">Reference proteome</keyword>
<accession>A0AAX4IC59</accession>